<protein>
    <submittedName>
        <fullName evidence="2">Class I SAM-dependent methyltransferase</fullName>
    </submittedName>
</protein>
<proteinExistence type="predicted"/>
<evidence type="ECO:0000313" key="3">
    <source>
        <dbReference type="Proteomes" id="UP001596166"/>
    </source>
</evidence>
<dbReference type="InterPro" id="IPR013216">
    <property type="entry name" value="Methyltransf_11"/>
</dbReference>
<dbReference type="CDD" id="cd02440">
    <property type="entry name" value="AdoMet_MTases"/>
    <property type="match status" value="1"/>
</dbReference>
<dbReference type="RefSeq" id="WP_376994035.1">
    <property type="nucleotide sequence ID" value="NZ_JBHSLC010000006.1"/>
</dbReference>
<dbReference type="Proteomes" id="UP001596166">
    <property type="component" value="Unassembled WGS sequence"/>
</dbReference>
<dbReference type="EMBL" id="JBHSLC010000006">
    <property type="protein sequence ID" value="MFC5354292.1"/>
    <property type="molecule type" value="Genomic_DNA"/>
</dbReference>
<feature type="domain" description="Methyltransferase type 11" evidence="1">
    <location>
        <begin position="21"/>
        <end position="108"/>
    </location>
</feature>
<organism evidence="2 3">
    <name type="scientific">Azospirillum himalayense</name>
    <dbReference type="NCBI Taxonomy" id="654847"/>
    <lineage>
        <taxon>Bacteria</taxon>
        <taxon>Pseudomonadati</taxon>
        <taxon>Pseudomonadota</taxon>
        <taxon>Alphaproteobacteria</taxon>
        <taxon>Rhodospirillales</taxon>
        <taxon>Azospirillaceae</taxon>
        <taxon>Azospirillum</taxon>
    </lineage>
</organism>
<evidence type="ECO:0000313" key="2">
    <source>
        <dbReference type="EMBL" id="MFC5354292.1"/>
    </source>
</evidence>
<dbReference type="GO" id="GO:0008168">
    <property type="term" value="F:methyltransferase activity"/>
    <property type="evidence" value="ECO:0007669"/>
    <property type="project" value="UniProtKB-KW"/>
</dbReference>
<evidence type="ECO:0000259" key="1">
    <source>
        <dbReference type="Pfam" id="PF08241"/>
    </source>
</evidence>
<accession>A0ABW0FZU4</accession>
<keyword evidence="2" id="KW-0808">Transferase</keyword>
<comment type="caution">
    <text evidence="2">The sequence shown here is derived from an EMBL/GenBank/DDBJ whole genome shotgun (WGS) entry which is preliminary data.</text>
</comment>
<dbReference type="Gene3D" id="3.40.50.150">
    <property type="entry name" value="Vaccinia Virus protein VP39"/>
    <property type="match status" value="1"/>
</dbReference>
<dbReference type="GO" id="GO:0032259">
    <property type="term" value="P:methylation"/>
    <property type="evidence" value="ECO:0007669"/>
    <property type="project" value="UniProtKB-KW"/>
</dbReference>
<dbReference type="Pfam" id="PF08241">
    <property type="entry name" value="Methyltransf_11"/>
    <property type="match status" value="1"/>
</dbReference>
<keyword evidence="3" id="KW-1185">Reference proteome</keyword>
<name>A0ABW0FZU4_9PROT</name>
<gene>
    <name evidence="2" type="ORF">ACFPMG_04660</name>
</gene>
<keyword evidence="2" id="KW-0489">Methyltransferase</keyword>
<dbReference type="InterPro" id="IPR029063">
    <property type="entry name" value="SAM-dependent_MTases_sf"/>
</dbReference>
<dbReference type="SUPFAM" id="SSF53335">
    <property type="entry name" value="S-adenosyl-L-methionine-dependent methyltransferases"/>
    <property type="match status" value="1"/>
</dbReference>
<sequence>MTNDSPAGGAEPPVADRPVVLNIGCGIDTITRLHDYFPPRAWRELRLDIDPGVRPDIVASITDMAVIPDGAVDAVWSSHNLEHLNPHEVPCAAAECLRVLKPGGRVLIAVPDLQAVAEEIAAGRIGQPLYHSDAGPITALDIIYGYGVAIAAGKVHMAHRTGFTPDSLGGVLTAAGFAPVVVHQMPGYELMAMGFRPPAPEDLLTALSPPFAPTNRRLGSRPAP</sequence>
<reference evidence="3" key="1">
    <citation type="journal article" date="2019" name="Int. J. Syst. Evol. Microbiol.">
        <title>The Global Catalogue of Microorganisms (GCM) 10K type strain sequencing project: providing services to taxonomists for standard genome sequencing and annotation.</title>
        <authorList>
            <consortium name="The Broad Institute Genomics Platform"/>
            <consortium name="The Broad Institute Genome Sequencing Center for Infectious Disease"/>
            <person name="Wu L."/>
            <person name="Ma J."/>
        </authorList>
    </citation>
    <scope>NUCLEOTIDE SEQUENCE [LARGE SCALE GENOMIC DNA]</scope>
    <source>
        <strain evidence="3">CCUG 58760</strain>
    </source>
</reference>